<protein>
    <recommendedName>
        <fullName evidence="2">Zinc ribbon domain-containing protein</fullName>
    </recommendedName>
</protein>
<sequence>MHDSIMNISQFNKELGIKISRAKVLEKNNDLRAAIGIWLEISEMTLNFSKSRNLEVSFRNMIINRTKGIFQHIKNLKAGQFKEESFREHVKTQEKIPQVESPPVVDSNLNNTMPEIEEQESNHVELAISNNKIIEESDFKNIPKGFKEIITSETFKIITPHDENYVKKHLSQDKNTQIFKDKKDGVPEEHPKSKEERFEFEQTKDSKTLICFACGYDNNSKEDKICKNCGTTLN</sequence>
<accession>A0A0F9G737</accession>
<evidence type="ECO:0008006" key="2">
    <source>
        <dbReference type="Google" id="ProtNLM"/>
    </source>
</evidence>
<name>A0A0F9G737_9ZZZZ</name>
<proteinExistence type="predicted"/>
<organism evidence="1">
    <name type="scientific">marine sediment metagenome</name>
    <dbReference type="NCBI Taxonomy" id="412755"/>
    <lineage>
        <taxon>unclassified sequences</taxon>
        <taxon>metagenomes</taxon>
        <taxon>ecological metagenomes</taxon>
    </lineage>
</organism>
<reference evidence="1" key="1">
    <citation type="journal article" date="2015" name="Nature">
        <title>Complex archaea that bridge the gap between prokaryotes and eukaryotes.</title>
        <authorList>
            <person name="Spang A."/>
            <person name="Saw J.H."/>
            <person name="Jorgensen S.L."/>
            <person name="Zaremba-Niedzwiedzka K."/>
            <person name="Martijn J."/>
            <person name="Lind A.E."/>
            <person name="van Eijk R."/>
            <person name="Schleper C."/>
            <person name="Guy L."/>
            <person name="Ettema T.J."/>
        </authorList>
    </citation>
    <scope>NUCLEOTIDE SEQUENCE</scope>
</reference>
<gene>
    <name evidence="1" type="ORF">LCGC14_2156460</name>
</gene>
<dbReference type="EMBL" id="LAZR01027582">
    <property type="protein sequence ID" value="KKL65290.1"/>
    <property type="molecule type" value="Genomic_DNA"/>
</dbReference>
<dbReference type="AlphaFoldDB" id="A0A0F9G737"/>
<evidence type="ECO:0000313" key="1">
    <source>
        <dbReference type="EMBL" id="KKL65290.1"/>
    </source>
</evidence>
<comment type="caution">
    <text evidence="1">The sequence shown here is derived from an EMBL/GenBank/DDBJ whole genome shotgun (WGS) entry which is preliminary data.</text>
</comment>